<feature type="transmembrane region" description="Helical" evidence="7">
    <location>
        <begin position="252"/>
        <end position="272"/>
    </location>
</feature>
<evidence type="ECO:0000256" key="3">
    <source>
        <dbReference type="ARBA" id="ARBA00022692"/>
    </source>
</evidence>
<keyword evidence="3 7" id="KW-0812">Transmembrane</keyword>
<comment type="subcellular location">
    <subcellularLocation>
        <location evidence="1">Cell membrane</location>
        <topology evidence="1">Multi-pass membrane protein</topology>
    </subcellularLocation>
</comment>
<dbReference type="HOGENOM" id="CLU_033863_4_5_10"/>
<dbReference type="OrthoDB" id="9811486at2"/>
<dbReference type="InterPro" id="IPR037185">
    <property type="entry name" value="EmrE-like"/>
</dbReference>
<dbReference type="RefSeq" id="WP_009133612.1">
    <property type="nucleotide sequence ID" value="NZ_CP102250.1"/>
</dbReference>
<name>G5H803_9BACT</name>
<feature type="transmembrane region" description="Helical" evidence="7">
    <location>
        <begin position="189"/>
        <end position="209"/>
    </location>
</feature>
<keyword evidence="4 7" id="KW-1133">Transmembrane helix</keyword>
<accession>G5H803</accession>
<dbReference type="GeneID" id="92816178"/>
<evidence type="ECO:0000256" key="2">
    <source>
        <dbReference type="ARBA" id="ARBA00022475"/>
    </source>
</evidence>
<dbReference type="eggNOG" id="COG0697">
    <property type="taxonomic scope" value="Bacteria"/>
</dbReference>
<gene>
    <name evidence="9" type="ORF">HMPREF9450_00806</name>
</gene>
<dbReference type="EMBL" id="ADLD01000009">
    <property type="protein sequence ID" value="EHB92602.1"/>
    <property type="molecule type" value="Genomic_DNA"/>
</dbReference>
<dbReference type="GO" id="GO:0005886">
    <property type="term" value="C:plasma membrane"/>
    <property type="evidence" value="ECO:0007669"/>
    <property type="project" value="UniProtKB-SubCell"/>
</dbReference>
<sequence length="330" mass="35611">MQSKRMYTGHLAMLGANLLWGVMSPMSKAVLQSGLVGPLSLTTLRMVGAAAAFWILSLFTRREHVTPHDLALLFFASLFGVTLNQGFFITGVSLTSPIDASVVTTTTPIITMILAALYLKEPITSKKVMGIFMGAVGALILILSADAAHTGENAGGMTGNILCLMAELCFATYCVVFKDLIGRYSPVTLMKWMFTYAAICCIPFSYNGLASINFTTLPTAVYADLAFIVFGATFLSYLLVPIGQHRLRPTLVTMYCYLQPIVASMLAVLWGMDRFTPTKGAAILLVFVGVYLVNRSKSRAQMEAEALEAARRTAPDAPAMPDVPESSGRS</sequence>
<feature type="transmembrane region" description="Helical" evidence="7">
    <location>
        <begin position="221"/>
        <end position="240"/>
    </location>
</feature>
<evidence type="ECO:0000259" key="8">
    <source>
        <dbReference type="Pfam" id="PF00892"/>
    </source>
</evidence>
<feature type="transmembrane region" description="Helical" evidence="7">
    <location>
        <begin position="278"/>
        <end position="294"/>
    </location>
</feature>
<evidence type="ECO:0000313" key="9">
    <source>
        <dbReference type="EMBL" id="EHB92602.1"/>
    </source>
</evidence>
<evidence type="ECO:0000256" key="4">
    <source>
        <dbReference type="ARBA" id="ARBA00022989"/>
    </source>
</evidence>
<feature type="transmembrane region" description="Helical" evidence="7">
    <location>
        <begin position="157"/>
        <end position="177"/>
    </location>
</feature>
<dbReference type="Proteomes" id="UP000006008">
    <property type="component" value="Unassembled WGS sequence"/>
</dbReference>
<feature type="domain" description="EamA" evidence="8">
    <location>
        <begin position="158"/>
        <end position="294"/>
    </location>
</feature>
<feature type="region of interest" description="Disordered" evidence="6">
    <location>
        <begin position="307"/>
        <end position="330"/>
    </location>
</feature>
<feature type="transmembrane region" description="Helical" evidence="7">
    <location>
        <begin position="71"/>
        <end position="94"/>
    </location>
</feature>
<organism evidence="9 10">
    <name type="scientific">Alistipes indistinctus YIT 12060</name>
    <dbReference type="NCBI Taxonomy" id="742725"/>
    <lineage>
        <taxon>Bacteria</taxon>
        <taxon>Pseudomonadati</taxon>
        <taxon>Bacteroidota</taxon>
        <taxon>Bacteroidia</taxon>
        <taxon>Bacteroidales</taxon>
        <taxon>Rikenellaceae</taxon>
        <taxon>Alistipes</taxon>
    </lineage>
</organism>
<feature type="transmembrane region" description="Helical" evidence="7">
    <location>
        <begin position="128"/>
        <end position="145"/>
    </location>
</feature>
<keyword evidence="10" id="KW-1185">Reference proteome</keyword>
<keyword evidence="5 7" id="KW-0472">Membrane</keyword>
<evidence type="ECO:0000256" key="6">
    <source>
        <dbReference type="SAM" id="MobiDB-lite"/>
    </source>
</evidence>
<feature type="transmembrane region" description="Helical" evidence="7">
    <location>
        <begin position="39"/>
        <end position="59"/>
    </location>
</feature>
<feature type="transmembrane region" description="Helical" evidence="7">
    <location>
        <begin position="100"/>
        <end position="119"/>
    </location>
</feature>
<dbReference type="Pfam" id="PF00892">
    <property type="entry name" value="EamA"/>
    <property type="match status" value="2"/>
</dbReference>
<dbReference type="PANTHER" id="PTHR32322:SF18">
    <property type="entry name" value="S-ADENOSYLMETHIONINE_S-ADENOSYLHOMOCYSTEINE TRANSPORTER"/>
    <property type="match status" value="1"/>
</dbReference>
<evidence type="ECO:0000313" key="10">
    <source>
        <dbReference type="Proteomes" id="UP000006008"/>
    </source>
</evidence>
<feature type="domain" description="EamA" evidence="8">
    <location>
        <begin position="8"/>
        <end position="142"/>
    </location>
</feature>
<protein>
    <recommendedName>
        <fullName evidence="8">EamA domain-containing protein</fullName>
    </recommendedName>
</protein>
<dbReference type="InterPro" id="IPR000620">
    <property type="entry name" value="EamA_dom"/>
</dbReference>
<dbReference type="PANTHER" id="PTHR32322">
    <property type="entry name" value="INNER MEMBRANE TRANSPORTER"/>
    <property type="match status" value="1"/>
</dbReference>
<evidence type="ECO:0000256" key="7">
    <source>
        <dbReference type="SAM" id="Phobius"/>
    </source>
</evidence>
<dbReference type="PATRIC" id="fig|742725.3.peg.860"/>
<reference evidence="9 10" key="1">
    <citation type="submission" date="2011-08" db="EMBL/GenBank/DDBJ databases">
        <title>The Genome Sequence of Alistipes indistinctus YIT 12060.</title>
        <authorList>
            <consortium name="The Broad Institute Genome Sequencing Platform"/>
            <person name="Earl A."/>
            <person name="Ward D."/>
            <person name="Feldgarden M."/>
            <person name="Gevers D."/>
            <person name="Morotomi M."/>
            <person name="Young S.K."/>
            <person name="Zeng Q."/>
            <person name="Gargeya S."/>
            <person name="Fitzgerald M."/>
            <person name="Haas B."/>
            <person name="Abouelleil A."/>
            <person name="Alvarado L."/>
            <person name="Arachchi H.M."/>
            <person name="Berlin A."/>
            <person name="Brown A."/>
            <person name="Chapman S.B."/>
            <person name="Chen Z."/>
            <person name="Dunbar C."/>
            <person name="Freedman E."/>
            <person name="Gearin G."/>
            <person name="Gellesch M."/>
            <person name="Goldberg J."/>
            <person name="Griggs A."/>
            <person name="Gujja S."/>
            <person name="Heiman D."/>
            <person name="Howarth C."/>
            <person name="Larson L."/>
            <person name="Lui A."/>
            <person name="MacDonald P.J.P."/>
            <person name="Montmayeur A."/>
            <person name="Murphy C."/>
            <person name="Neiman D."/>
            <person name="Pearson M."/>
            <person name="Priest M."/>
            <person name="Roberts A."/>
            <person name="Saif S."/>
            <person name="Shea T."/>
            <person name="Shenoy N."/>
            <person name="Sisk P."/>
            <person name="Stolte C."/>
            <person name="Sykes S."/>
            <person name="Wortman J."/>
            <person name="Nusbaum C."/>
            <person name="Birren B."/>
        </authorList>
    </citation>
    <scope>NUCLEOTIDE SEQUENCE [LARGE SCALE GENOMIC DNA]</scope>
    <source>
        <strain evidence="9 10">YIT 12060</strain>
    </source>
</reference>
<keyword evidence="2" id="KW-1003">Cell membrane</keyword>
<dbReference type="SUPFAM" id="SSF103481">
    <property type="entry name" value="Multidrug resistance efflux transporter EmrE"/>
    <property type="match status" value="2"/>
</dbReference>
<dbReference type="STRING" id="742725.HMPREF9450_00806"/>
<proteinExistence type="predicted"/>
<dbReference type="InterPro" id="IPR050638">
    <property type="entry name" value="AA-Vitamin_Transporters"/>
</dbReference>
<evidence type="ECO:0000256" key="5">
    <source>
        <dbReference type="ARBA" id="ARBA00023136"/>
    </source>
</evidence>
<comment type="caution">
    <text evidence="9">The sequence shown here is derived from an EMBL/GenBank/DDBJ whole genome shotgun (WGS) entry which is preliminary data.</text>
</comment>
<evidence type="ECO:0000256" key="1">
    <source>
        <dbReference type="ARBA" id="ARBA00004651"/>
    </source>
</evidence>
<dbReference type="AlphaFoldDB" id="G5H803"/>